<evidence type="ECO:0000256" key="2">
    <source>
        <dbReference type="ARBA" id="ARBA00023125"/>
    </source>
</evidence>
<accession>A0ABU5GZQ9</accession>
<sequence length="239" mass="26958">MPSQERKPRRVRAPRPRLSRSLVVAAGIEIVRGEGLRQLSMRALAERLGVTPMAVYKHVENRDELVLWVVTEIFSTLALPDERLEPLAWLRELAGRVRALGLENRGVMDFLLDEGPVVAGTLVLLDRTVRKLHDAGVPWEEAGELHNTFFSWLAGAVRRQEQWEARRSDASPLFQRFFAAAAAMSPSEYPGIAHSLPHMQAMDVEAEFETSLGFMLEGIQRRIEASRSASPRGRRTRQT</sequence>
<keyword evidence="7" id="KW-1185">Reference proteome</keyword>
<proteinExistence type="predicted"/>
<dbReference type="PROSITE" id="PS50977">
    <property type="entry name" value="HTH_TETR_2"/>
    <property type="match status" value="1"/>
</dbReference>
<organism evidence="6 7">
    <name type="scientific">Hyalangium rubrum</name>
    <dbReference type="NCBI Taxonomy" id="3103134"/>
    <lineage>
        <taxon>Bacteria</taxon>
        <taxon>Pseudomonadati</taxon>
        <taxon>Myxococcota</taxon>
        <taxon>Myxococcia</taxon>
        <taxon>Myxococcales</taxon>
        <taxon>Cystobacterineae</taxon>
        <taxon>Archangiaceae</taxon>
        <taxon>Hyalangium</taxon>
    </lineage>
</organism>
<dbReference type="InterPro" id="IPR050109">
    <property type="entry name" value="HTH-type_TetR-like_transc_reg"/>
</dbReference>
<name>A0ABU5GZQ9_9BACT</name>
<evidence type="ECO:0000313" key="6">
    <source>
        <dbReference type="EMBL" id="MDY7226685.1"/>
    </source>
</evidence>
<dbReference type="SUPFAM" id="SSF48498">
    <property type="entry name" value="Tetracyclin repressor-like, C-terminal domain"/>
    <property type="match status" value="1"/>
</dbReference>
<protein>
    <submittedName>
        <fullName evidence="6">TetR/AcrR family transcriptional regulator</fullName>
    </submittedName>
</protein>
<dbReference type="SUPFAM" id="SSF46689">
    <property type="entry name" value="Homeodomain-like"/>
    <property type="match status" value="1"/>
</dbReference>
<feature type="DNA-binding region" description="H-T-H motif" evidence="4">
    <location>
        <begin position="40"/>
        <end position="59"/>
    </location>
</feature>
<dbReference type="Gene3D" id="1.10.357.10">
    <property type="entry name" value="Tetracycline Repressor, domain 2"/>
    <property type="match status" value="1"/>
</dbReference>
<dbReference type="InterPro" id="IPR036271">
    <property type="entry name" value="Tet_transcr_reg_TetR-rel_C_sf"/>
</dbReference>
<evidence type="ECO:0000313" key="7">
    <source>
        <dbReference type="Proteomes" id="UP001291309"/>
    </source>
</evidence>
<dbReference type="PANTHER" id="PTHR30055">
    <property type="entry name" value="HTH-TYPE TRANSCRIPTIONAL REGULATOR RUTR"/>
    <property type="match status" value="1"/>
</dbReference>
<dbReference type="Pfam" id="PF02909">
    <property type="entry name" value="TetR_C_1"/>
    <property type="match status" value="1"/>
</dbReference>
<gene>
    <name evidence="6" type="ORF">SYV04_09815</name>
</gene>
<evidence type="ECO:0000259" key="5">
    <source>
        <dbReference type="PROSITE" id="PS50977"/>
    </source>
</evidence>
<evidence type="ECO:0000256" key="4">
    <source>
        <dbReference type="PROSITE-ProRule" id="PRU00335"/>
    </source>
</evidence>
<dbReference type="InterPro" id="IPR001647">
    <property type="entry name" value="HTH_TetR"/>
</dbReference>
<feature type="domain" description="HTH tetR-type" evidence="5">
    <location>
        <begin position="17"/>
        <end position="77"/>
    </location>
</feature>
<evidence type="ECO:0000256" key="3">
    <source>
        <dbReference type="ARBA" id="ARBA00023163"/>
    </source>
</evidence>
<evidence type="ECO:0000256" key="1">
    <source>
        <dbReference type="ARBA" id="ARBA00023015"/>
    </source>
</evidence>
<dbReference type="InterPro" id="IPR009057">
    <property type="entry name" value="Homeodomain-like_sf"/>
</dbReference>
<comment type="caution">
    <text evidence="6">The sequence shown here is derived from an EMBL/GenBank/DDBJ whole genome shotgun (WGS) entry which is preliminary data.</text>
</comment>
<reference evidence="6 7" key="1">
    <citation type="submission" date="2023-12" db="EMBL/GenBank/DDBJ databases">
        <title>the genome sequence of Hyalangium sp. s54d21.</title>
        <authorList>
            <person name="Zhang X."/>
        </authorList>
    </citation>
    <scope>NUCLEOTIDE SEQUENCE [LARGE SCALE GENOMIC DNA]</scope>
    <source>
        <strain evidence="7">s54d21</strain>
    </source>
</reference>
<dbReference type="PANTHER" id="PTHR30055:SF151">
    <property type="entry name" value="TRANSCRIPTIONAL REGULATORY PROTEIN"/>
    <property type="match status" value="1"/>
</dbReference>
<keyword evidence="3" id="KW-0804">Transcription</keyword>
<dbReference type="Proteomes" id="UP001291309">
    <property type="component" value="Unassembled WGS sequence"/>
</dbReference>
<dbReference type="Pfam" id="PF00440">
    <property type="entry name" value="TetR_N"/>
    <property type="match status" value="1"/>
</dbReference>
<keyword evidence="1" id="KW-0805">Transcription regulation</keyword>
<dbReference type="InterPro" id="IPR004111">
    <property type="entry name" value="Repressor_TetR_C"/>
</dbReference>
<dbReference type="RefSeq" id="WP_321545414.1">
    <property type="nucleotide sequence ID" value="NZ_JAXIVS010000003.1"/>
</dbReference>
<dbReference type="EMBL" id="JAXIVS010000003">
    <property type="protein sequence ID" value="MDY7226685.1"/>
    <property type="molecule type" value="Genomic_DNA"/>
</dbReference>
<keyword evidence="2 4" id="KW-0238">DNA-binding</keyword>